<evidence type="ECO:0000256" key="8">
    <source>
        <dbReference type="PIRSR" id="PIRSR605150-1"/>
    </source>
</evidence>
<dbReference type="Pfam" id="PF03552">
    <property type="entry name" value="Cellulose_synt"/>
    <property type="match status" value="1"/>
</dbReference>
<dbReference type="CDD" id="cd20335">
    <property type="entry name" value="BRcat_RBR"/>
    <property type="match status" value="1"/>
</dbReference>
<comment type="subcellular location">
    <subcellularLocation>
        <location evidence="1">Endomembrane system</location>
        <topology evidence="1">Multi-pass membrane protein</topology>
    </subcellularLocation>
</comment>
<feature type="active site" evidence="8">
    <location>
        <position position="555"/>
    </location>
</feature>
<dbReference type="InterPro" id="IPR029044">
    <property type="entry name" value="Nucleotide-diphossugar_trans"/>
</dbReference>
<feature type="transmembrane region" description="Helical" evidence="12">
    <location>
        <begin position="1160"/>
        <end position="1178"/>
    </location>
</feature>
<feature type="region of interest" description="Disordered" evidence="11">
    <location>
        <begin position="894"/>
        <end position="914"/>
    </location>
</feature>
<evidence type="ECO:0000256" key="9">
    <source>
        <dbReference type="PIRSR" id="PIRSR605150-2"/>
    </source>
</evidence>
<evidence type="ECO:0000256" key="5">
    <source>
        <dbReference type="ARBA" id="ARBA00022989"/>
    </source>
</evidence>
<feature type="compositionally biased region" description="Basic and acidic residues" evidence="11">
    <location>
        <begin position="273"/>
        <end position="284"/>
    </location>
</feature>
<feature type="transmembrane region" description="Helical" evidence="12">
    <location>
        <begin position="1245"/>
        <end position="1263"/>
    </location>
</feature>
<dbReference type="FunFam" id="3.90.550.10:FF:000027">
    <property type="entry name" value="Cellulose synthase-like protein D4"/>
    <property type="match status" value="1"/>
</dbReference>
<proteinExistence type="evidence at transcript level"/>
<feature type="transmembrane region" description="Helical" evidence="12">
    <location>
        <begin position="444"/>
        <end position="463"/>
    </location>
</feature>
<feature type="compositionally biased region" description="Polar residues" evidence="11">
    <location>
        <begin position="37"/>
        <end position="46"/>
    </location>
</feature>
<keyword evidence="3" id="KW-0808">Transferase</keyword>
<feature type="transmembrane region" description="Helical" evidence="12">
    <location>
        <begin position="409"/>
        <end position="432"/>
    </location>
</feature>
<evidence type="ECO:0000313" key="13">
    <source>
        <dbReference type="EMBL" id="AIS92559.1"/>
    </source>
</evidence>
<dbReference type="GO" id="GO:0071555">
    <property type="term" value="P:cell wall organization"/>
    <property type="evidence" value="ECO:0007669"/>
    <property type="project" value="UniProtKB-KW"/>
</dbReference>
<dbReference type="Gene3D" id="3.30.40.10">
    <property type="entry name" value="Zinc/RING finger domain, C3HC4 (zinc finger)"/>
    <property type="match status" value="1"/>
</dbReference>
<feature type="transmembrane region" description="Helical" evidence="12">
    <location>
        <begin position="1275"/>
        <end position="1295"/>
    </location>
</feature>
<name>A0A097DBM8_COLOB</name>
<dbReference type="Gene3D" id="3.90.550.10">
    <property type="entry name" value="Spore Coat Polysaccharide Biosynthesis Protein SpsA, Chain A"/>
    <property type="match status" value="1"/>
</dbReference>
<keyword evidence="5 12" id="KW-1133">Transmembrane helix</keyword>
<dbReference type="InterPro" id="IPR005150">
    <property type="entry name" value="Cellulose_synth"/>
</dbReference>
<feature type="region of interest" description="Disordered" evidence="11">
    <location>
        <begin position="1"/>
        <end position="159"/>
    </location>
</feature>
<organism evidence="13">
    <name type="scientific">Coleochaete orbicularis</name>
    <name type="common">Charophycean green alga</name>
    <dbReference type="NCBI Taxonomy" id="3124"/>
    <lineage>
        <taxon>Eukaryota</taxon>
        <taxon>Viridiplantae</taxon>
        <taxon>Streptophyta</taxon>
        <taxon>Coleochaetophyceae</taxon>
        <taxon>Coleochaetales</taxon>
        <taxon>Coleochaetaceae</taxon>
        <taxon>Coleochaete</taxon>
    </lineage>
</organism>
<feature type="compositionally biased region" description="Polar residues" evidence="11">
    <location>
        <begin position="63"/>
        <end position="85"/>
    </location>
</feature>
<feature type="region of interest" description="Disordered" evidence="11">
    <location>
        <begin position="267"/>
        <end position="337"/>
    </location>
</feature>
<keyword evidence="7" id="KW-0961">Cell wall biogenesis/degradation</keyword>
<evidence type="ECO:0000256" key="2">
    <source>
        <dbReference type="ARBA" id="ARBA00022676"/>
    </source>
</evidence>
<dbReference type="GO" id="GO:0012505">
    <property type="term" value="C:endomembrane system"/>
    <property type="evidence" value="ECO:0007669"/>
    <property type="project" value="UniProtKB-SubCell"/>
</dbReference>
<accession>A0A097DBM8</accession>
<dbReference type="EMBL" id="KF928162">
    <property type="protein sequence ID" value="AIS92559.1"/>
    <property type="molecule type" value="mRNA"/>
</dbReference>
<evidence type="ECO:0000256" key="6">
    <source>
        <dbReference type="ARBA" id="ARBA00023136"/>
    </source>
</evidence>
<evidence type="ECO:0000256" key="1">
    <source>
        <dbReference type="ARBA" id="ARBA00004127"/>
    </source>
</evidence>
<feature type="binding site" evidence="10">
    <location>
        <position position="744"/>
    </location>
    <ligand>
        <name>Mn(2+)</name>
        <dbReference type="ChEBI" id="CHEBI:29035"/>
    </ligand>
</feature>
<dbReference type="GO" id="GO:0016760">
    <property type="term" value="F:cellulose synthase (UDP-forming) activity"/>
    <property type="evidence" value="ECO:0007669"/>
    <property type="project" value="InterPro"/>
</dbReference>
<dbReference type="SUPFAM" id="SSF53448">
    <property type="entry name" value="Nucleotide-diphospho-sugar transferases"/>
    <property type="match status" value="1"/>
</dbReference>
<keyword evidence="4 12" id="KW-0812">Transmembrane</keyword>
<feature type="region of interest" description="Disordered" evidence="11">
    <location>
        <begin position="175"/>
        <end position="213"/>
    </location>
</feature>
<feature type="transmembrane region" description="Helical" evidence="12">
    <location>
        <begin position="1091"/>
        <end position="1111"/>
    </location>
</feature>
<evidence type="ECO:0000256" key="3">
    <source>
        <dbReference type="ARBA" id="ARBA00022679"/>
    </source>
</evidence>
<keyword evidence="2" id="KW-0328">Glycosyltransferase</keyword>
<evidence type="ECO:0000256" key="10">
    <source>
        <dbReference type="PIRSR" id="PIRSR605150-3"/>
    </source>
</evidence>
<dbReference type="InterPro" id="IPR013083">
    <property type="entry name" value="Znf_RING/FYVE/PHD"/>
</dbReference>
<feature type="binding site" evidence="9">
    <location>
        <position position="519"/>
    </location>
    <ligand>
        <name>UDP-alpha-D-glucose</name>
        <dbReference type="ChEBI" id="CHEBI:58885"/>
    </ligand>
</feature>
<dbReference type="Pfam" id="PF14570">
    <property type="entry name" value="zf-RING_4"/>
    <property type="match status" value="1"/>
</dbReference>
<evidence type="ECO:0000256" key="11">
    <source>
        <dbReference type="SAM" id="MobiDB-lite"/>
    </source>
</evidence>
<evidence type="ECO:0000256" key="4">
    <source>
        <dbReference type="ARBA" id="ARBA00022692"/>
    </source>
</evidence>
<feature type="compositionally biased region" description="Polar residues" evidence="11">
    <location>
        <begin position="894"/>
        <end position="905"/>
    </location>
</feature>
<dbReference type="SUPFAM" id="SSF57850">
    <property type="entry name" value="RING/U-box"/>
    <property type="match status" value="1"/>
</dbReference>
<feature type="compositionally biased region" description="Basic and acidic residues" evidence="11">
    <location>
        <begin position="310"/>
        <end position="323"/>
    </location>
</feature>
<protein>
    <submittedName>
        <fullName evidence="13">Putative cellulose synthase-like D2</fullName>
    </submittedName>
</protein>
<feature type="binding site" evidence="10">
    <location>
        <position position="768"/>
    </location>
    <ligand>
        <name>Mn(2+)</name>
        <dbReference type="ChEBI" id="CHEBI:29035"/>
    </ligand>
</feature>
<feature type="binding site" evidence="9">
    <location>
        <position position="526"/>
    </location>
    <ligand>
        <name>UDP-alpha-D-glucose</name>
        <dbReference type="ChEBI" id="CHEBI:58885"/>
    </ligand>
</feature>
<dbReference type="GO" id="GO:0016020">
    <property type="term" value="C:membrane"/>
    <property type="evidence" value="ECO:0007669"/>
    <property type="project" value="InterPro"/>
</dbReference>
<feature type="binding site" evidence="9">
    <location>
        <position position="743"/>
    </location>
    <ligand>
        <name>UDP-alpha-D-glucose</name>
        <dbReference type="ChEBI" id="CHEBI:58885"/>
    </ligand>
</feature>
<feature type="transmembrane region" description="Helical" evidence="12">
    <location>
        <begin position="1123"/>
        <end position="1140"/>
    </location>
</feature>
<gene>
    <name evidence="13" type="primary">CSLD2</name>
</gene>
<sequence>MSEPSRQMGESGDNVLPDSLKIIGEKAAEPSPFSGPFTPTATPPTHRSTHSGPLPGGAGDQSWGRSSYPDSSGTGKESPSKSGKLSANRRHDMRHSYGGEMLDQLNPLYRVSLPPTPDHQMYAEGSESPAIGPIADQTSTQQEQDDSSRFSGSRIPPWRMPEQQNTIVANTIFTGGFRNDPRGHIMMSNEKSSDKGPKLDPQAGPRTSHCSQKGCDGPIIRDNNGNEAFPCSCQYKICRECYTDALKDAGACPGCKEKYHGRNRFVAEDNGEEDARGARKDKGGQRQGSNPAYRKKNKDRNDPDSDDSLEDGRKGGRGSREEGAGDGSRGQPVGNSGSLAIVKKSERDMQMLLYGDSKAEYGYGSAVWPKENEDKDFRNDGSGEDEDLMEVPSFVEERSARPLCRKIPVSMALISPYSFMVVIRLIILVFFLRWRFLNPTPDAVWLWLASVICETWFGLSWILDQFPKMNPVNRHTDLGVLREKFEGLPPKKEGGGKAPSTVFEVPLNSYLPGCDIFVSTADPEKEPVLTTANTVLSILASDYPVDKVACYVSDDGGALLTFEALAETASFAHIWIPFCRKHNIEPRCPEYYFQQRGDPTKGKLRPDFVRDRRRVKREYDEFKVRINGLPDAIRRRSEDLNAREELRIRRAQLAIDPTADVKPQKATWMADASKWPGAWAVPHKDHAKNDHAGIIQVMLAPPNPDPRVQQDVTELIDVSEVDTRLPLLVYVSREKRPGYDHNKKAGAMNALIRTSAIMSNGAFILNLDCDHYINNSDALREAMCFMMARGGDKVCYVQFPQRFEGIDPSDRYANNNTVFFDINMRGLDGIQGPFYAGTGCVFRRTALYGMDPPSKHDEKPRKNCCYGLCCCLGRKKKGLATKARLRRARTVMNGDSTDDFASSNSKGGGEHDGLLENSEDADLRLLPKQFGPSQAFLATIVEAEEAGKPLGQGHRGLVDENGHLEDANFEKQPTKKQPLVAETVSDAMLVISSWYEDKTEWGKRIGWIYGSVTEDVVTGYRMHNRGWKSVYAHPARPAFKGTAPINLTDRLHQVLRWATGSVEIFFSRNNATFGSGDLKFLQRIAYLNVGIYPFTSIFLTVYCFLPAICLFTNKFITPTPISLTALAYIFTLALATYALAAMEVRWSGVTLEEWWRNEQFWVISGTSAHLAAVYQGLLKVMAGVDISFTLTSKSADDGDQFADLYLFKWTSLMIPPLTIMMVNLIACVMGIARTIYSPLPSWSDLLGKLFFSIWVLIHLYPFAKGLMGRRNKTPTIIFVWAGLLSIILSLIWINISPPSGSQNAIDNQFQFP</sequence>
<evidence type="ECO:0000256" key="7">
    <source>
        <dbReference type="ARBA" id="ARBA00023316"/>
    </source>
</evidence>
<dbReference type="PANTHER" id="PTHR13301">
    <property type="entry name" value="X-BOX TRANSCRIPTION FACTOR-RELATED"/>
    <property type="match status" value="1"/>
</dbReference>
<feature type="binding site" evidence="9">
    <location>
        <position position="555"/>
    </location>
    <ligand>
        <name>UDP-alpha-D-glucose</name>
        <dbReference type="ChEBI" id="CHEBI:58885"/>
    </ligand>
</feature>
<feature type="active site" evidence="8">
    <location>
        <position position="1015"/>
    </location>
</feature>
<reference evidence="13" key="1">
    <citation type="journal article" date="2014" name="Ann. Bot.">
        <title>Evidence for land plant cell wall biosynthetic mechanisms in charophyte green algae.</title>
        <authorList>
            <person name="Mikkelsen M.D."/>
            <person name="Harholt J."/>
            <person name="Ulvskov P."/>
            <person name="Johansen I.E."/>
            <person name="Fangel J.U."/>
            <person name="Doblin M.S."/>
            <person name="Bacic A."/>
            <person name="Willats W.G."/>
        </authorList>
    </citation>
    <scope>NUCLEOTIDE SEQUENCE</scope>
</reference>
<evidence type="ECO:0000256" key="12">
    <source>
        <dbReference type="SAM" id="Phobius"/>
    </source>
</evidence>
<keyword evidence="6 12" id="KW-0472">Membrane</keyword>
<feature type="binding site" evidence="9">
    <location>
        <position position="525"/>
    </location>
    <ligand>
        <name>UDP-alpha-D-glucose</name>
        <dbReference type="ChEBI" id="CHEBI:58885"/>
    </ligand>
</feature>
<dbReference type="GO" id="GO:0030244">
    <property type="term" value="P:cellulose biosynthetic process"/>
    <property type="evidence" value="ECO:0007669"/>
    <property type="project" value="InterPro"/>
</dbReference>